<reference evidence="2" key="1">
    <citation type="submission" date="2022-07" db="EMBL/GenBank/DDBJ databases">
        <title>Genome analysis of Parmales, a sister group of diatoms, reveals the evolutionary specialization of diatoms from phago-mixotrophs to photoautotrophs.</title>
        <authorList>
            <person name="Ban H."/>
            <person name="Sato S."/>
            <person name="Yoshikawa S."/>
            <person name="Kazumasa Y."/>
            <person name="Nakamura Y."/>
            <person name="Ichinomiya M."/>
            <person name="Saitoh K."/>
            <person name="Sato N."/>
            <person name="Blanc-Mathieu R."/>
            <person name="Endo H."/>
            <person name="Kuwata A."/>
            <person name="Ogata H."/>
        </authorList>
    </citation>
    <scope>NUCLEOTIDE SEQUENCE</scope>
</reference>
<dbReference type="Gene3D" id="1.10.1540.10">
    <property type="entry name" value="BEACH domain"/>
    <property type="match status" value="1"/>
</dbReference>
<evidence type="ECO:0000259" key="1">
    <source>
        <dbReference type="PROSITE" id="PS50197"/>
    </source>
</evidence>
<feature type="domain" description="BEACH" evidence="1">
    <location>
        <begin position="1"/>
        <end position="87"/>
    </location>
</feature>
<dbReference type="InterPro" id="IPR050865">
    <property type="entry name" value="BEACH_Domain"/>
</dbReference>
<dbReference type="Proteomes" id="UP001165082">
    <property type="component" value="Unassembled WGS sequence"/>
</dbReference>
<feature type="non-terminal residue" evidence="2">
    <location>
        <position position="87"/>
    </location>
</feature>
<keyword evidence="3" id="KW-1185">Reference proteome</keyword>
<dbReference type="AlphaFoldDB" id="A0A9W7G6J8"/>
<organism evidence="2 3">
    <name type="scientific">Triparma retinervis</name>
    <dbReference type="NCBI Taxonomy" id="2557542"/>
    <lineage>
        <taxon>Eukaryota</taxon>
        <taxon>Sar</taxon>
        <taxon>Stramenopiles</taxon>
        <taxon>Ochrophyta</taxon>
        <taxon>Bolidophyceae</taxon>
        <taxon>Parmales</taxon>
        <taxon>Triparmaceae</taxon>
        <taxon>Triparma</taxon>
    </lineage>
</organism>
<dbReference type="PROSITE" id="PS50197">
    <property type="entry name" value="BEACH"/>
    <property type="match status" value="1"/>
</dbReference>
<sequence>MRSMALGGIEGQPRFLYGTHNSTAGYALYWLVRVMPEHVICLQSGRFDEPDRIFRSVEASWGVLGGGADVKELIQEFYDTERKTGGG</sequence>
<dbReference type="Pfam" id="PF02138">
    <property type="entry name" value="Beach"/>
    <property type="match status" value="1"/>
</dbReference>
<protein>
    <recommendedName>
        <fullName evidence="1">BEACH domain-containing protein</fullName>
    </recommendedName>
</protein>
<dbReference type="PANTHER" id="PTHR13743:SF123">
    <property type="entry name" value="PROTEIN FAN"/>
    <property type="match status" value="1"/>
</dbReference>
<dbReference type="EMBL" id="BRXZ01007867">
    <property type="protein sequence ID" value="GMI35095.1"/>
    <property type="molecule type" value="Genomic_DNA"/>
</dbReference>
<evidence type="ECO:0000313" key="2">
    <source>
        <dbReference type="EMBL" id="GMI35095.1"/>
    </source>
</evidence>
<dbReference type="OrthoDB" id="26681at2759"/>
<name>A0A9W7G6J8_9STRA</name>
<accession>A0A9W7G6J8</accession>
<proteinExistence type="predicted"/>
<gene>
    <name evidence="2" type="ORF">TrRE_jg4165</name>
</gene>
<dbReference type="PANTHER" id="PTHR13743">
    <property type="entry name" value="BEIGE/BEACH-RELATED"/>
    <property type="match status" value="1"/>
</dbReference>
<dbReference type="InterPro" id="IPR036372">
    <property type="entry name" value="BEACH_dom_sf"/>
</dbReference>
<dbReference type="SUPFAM" id="SSF81837">
    <property type="entry name" value="BEACH domain"/>
    <property type="match status" value="1"/>
</dbReference>
<dbReference type="InterPro" id="IPR000409">
    <property type="entry name" value="BEACH_dom"/>
</dbReference>
<evidence type="ECO:0000313" key="3">
    <source>
        <dbReference type="Proteomes" id="UP001165082"/>
    </source>
</evidence>
<comment type="caution">
    <text evidence="2">The sequence shown here is derived from an EMBL/GenBank/DDBJ whole genome shotgun (WGS) entry which is preliminary data.</text>
</comment>